<dbReference type="EMBL" id="CP070496">
    <property type="protein sequence ID" value="QSB07123.1"/>
    <property type="molecule type" value="Genomic_DNA"/>
</dbReference>
<keyword evidence="3" id="KW-1185">Reference proteome</keyword>
<gene>
    <name evidence="2" type="ORF">JQS30_14340</name>
</gene>
<feature type="compositionally biased region" description="Basic and acidic residues" evidence="1">
    <location>
        <begin position="69"/>
        <end position="84"/>
    </location>
</feature>
<accession>A0A895XUH0</accession>
<dbReference type="Proteomes" id="UP000662939">
    <property type="component" value="Chromosome"/>
</dbReference>
<sequence>MTETHIVRCEVEAHLFARFANESLLNRLTGLKVARGQMKAAVGIAGVVSEAKEDLAANSVSAAPAQDEMGLHDDPVSLCHDRAA</sequence>
<feature type="region of interest" description="Disordered" evidence="1">
    <location>
        <begin position="62"/>
        <end position="84"/>
    </location>
</feature>
<evidence type="ECO:0000313" key="2">
    <source>
        <dbReference type="EMBL" id="QSB07123.1"/>
    </source>
</evidence>
<evidence type="ECO:0000313" key="3">
    <source>
        <dbReference type="Proteomes" id="UP000662939"/>
    </source>
</evidence>
<evidence type="ECO:0000256" key="1">
    <source>
        <dbReference type="SAM" id="MobiDB-lite"/>
    </source>
</evidence>
<reference evidence="2" key="1">
    <citation type="submission" date="2021-02" db="EMBL/GenBank/DDBJ databases">
        <title>Natronoglycomyces albus gen. nov., sp. nov, a haloalkaliphilic actinobacterium from a soda solonchak soil.</title>
        <authorList>
            <person name="Sorokin D.Y."/>
            <person name="Khijniak T.V."/>
            <person name="Zakharycheva A.P."/>
            <person name="Boueva O.V."/>
            <person name="Ariskina E.V."/>
            <person name="Hahnke R.L."/>
            <person name="Bunk B."/>
            <person name="Sproer C."/>
            <person name="Schumann P."/>
            <person name="Evtushenko L.I."/>
            <person name="Kublanov I.V."/>
        </authorList>
    </citation>
    <scope>NUCLEOTIDE SEQUENCE</scope>
    <source>
        <strain evidence="2">DSM 106290</strain>
    </source>
</reference>
<proteinExistence type="predicted"/>
<organism evidence="2 3">
    <name type="scientific">Natronoglycomyces albus</name>
    <dbReference type="NCBI Taxonomy" id="2811108"/>
    <lineage>
        <taxon>Bacteria</taxon>
        <taxon>Bacillati</taxon>
        <taxon>Actinomycetota</taxon>
        <taxon>Actinomycetes</taxon>
        <taxon>Glycomycetales</taxon>
        <taxon>Glycomycetaceae</taxon>
        <taxon>Natronoglycomyces</taxon>
    </lineage>
</organism>
<dbReference type="KEGG" id="nav:JQS30_14340"/>
<protein>
    <submittedName>
        <fullName evidence="2">Uncharacterized protein</fullName>
    </submittedName>
</protein>
<name>A0A895XUH0_9ACTN</name>
<dbReference type="RefSeq" id="WP_213173119.1">
    <property type="nucleotide sequence ID" value="NZ_CP070496.1"/>
</dbReference>
<dbReference type="AlphaFoldDB" id="A0A895XUH0"/>